<comment type="caution">
    <text evidence="2">The sequence shown here is derived from an EMBL/GenBank/DDBJ whole genome shotgun (WGS) entry which is preliminary data.</text>
</comment>
<dbReference type="AlphaFoldDB" id="A8NP87"/>
<feature type="region of interest" description="Disordered" evidence="1">
    <location>
        <begin position="45"/>
        <end position="102"/>
    </location>
</feature>
<protein>
    <submittedName>
        <fullName evidence="2">Uncharacterized protein</fullName>
    </submittedName>
</protein>
<dbReference type="VEuPathDB" id="FungiDB:CC1G_10210"/>
<dbReference type="InParanoid" id="A8NP87"/>
<dbReference type="RefSeq" id="XP_001835283.2">
    <property type="nucleotide sequence ID" value="XM_001835231.2"/>
</dbReference>
<evidence type="ECO:0000313" key="3">
    <source>
        <dbReference type="Proteomes" id="UP000001861"/>
    </source>
</evidence>
<name>A8NP87_COPC7</name>
<gene>
    <name evidence="2" type="ORF">CC1G_10210</name>
</gene>
<dbReference type="HOGENOM" id="CLU_2277338_0_0_1"/>
<dbReference type="GeneID" id="6011859"/>
<dbReference type="Proteomes" id="UP000001861">
    <property type="component" value="Unassembled WGS sequence"/>
</dbReference>
<dbReference type="KEGG" id="cci:CC1G_10210"/>
<feature type="compositionally biased region" description="Low complexity" evidence="1">
    <location>
        <begin position="45"/>
        <end position="67"/>
    </location>
</feature>
<keyword evidence="3" id="KW-1185">Reference proteome</keyword>
<sequence>MTSPYMALALGPYMALALGNVRWHERQEEIRRDQALLKALQAKLSGKASSSPSLSSGSLATPASTSSNSTKTSPQSAAEKLKPEERARRIKESLCMPLSRSA</sequence>
<feature type="compositionally biased region" description="Basic and acidic residues" evidence="1">
    <location>
        <begin position="79"/>
        <end position="92"/>
    </location>
</feature>
<dbReference type="EMBL" id="AACS02000012">
    <property type="protein sequence ID" value="EAU86488.2"/>
    <property type="molecule type" value="Genomic_DNA"/>
</dbReference>
<evidence type="ECO:0000313" key="2">
    <source>
        <dbReference type="EMBL" id="EAU86488.2"/>
    </source>
</evidence>
<proteinExistence type="predicted"/>
<evidence type="ECO:0000256" key="1">
    <source>
        <dbReference type="SAM" id="MobiDB-lite"/>
    </source>
</evidence>
<organism evidence="2 3">
    <name type="scientific">Coprinopsis cinerea (strain Okayama-7 / 130 / ATCC MYA-4618 / FGSC 9003)</name>
    <name type="common">Inky cap fungus</name>
    <name type="synonym">Hormographiella aspergillata</name>
    <dbReference type="NCBI Taxonomy" id="240176"/>
    <lineage>
        <taxon>Eukaryota</taxon>
        <taxon>Fungi</taxon>
        <taxon>Dikarya</taxon>
        <taxon>Basidiomycota</taxon>
        <taxon>Agaricomycotina</taxon>
        <taxon>Agaricomycetes</taxon>
        <taxon>Agaricomycetidae</taxon>
        <taxon>Agaricales</taxon>
        <taxon>Agaricineae</taxon>
        <taxon>Psathyrellaceae</taxon>
        <taxon>Coprinopsis</taxon>
    </lineage>
</organism>
<accession>A8NP87</accession>
<reference evidence="2 3" key="1">
    <citation type="journal article" date="2010" name="Proc. Natl. Acad. Sci. U.S.A.">
        <title>Insights into evolution of multicellular fungi from the assembled chromosomes of the mushroom Coprinopsis cinerea (Coprinus cinereus).</title>
        <authorList>
            <person name="Stajich J.E."/>
            <person name="Wilke S.K."/>
            <person name="Ahren D."/>
            <person name="Au C.H."/>
            <person name="Birren B.W."/>
            <person name="Borodovsky M."/>
            <person name="Burns C."/>
            <person name="Canback B."/>
            <person name="Casselton L.A."/>
            <person name="Cheng C.K."/>
            <person name="Deng J."/>
            <person name="Dietrich F.S."/>
            <person name="Fargo D.C."/>
            <person name="Farman M.L."/>
            <person name="Gathman A.C."/>
            <person name="Goldberg J."/>
            <person name="Guigo R."/>
            <person name="Hoegger P.J."/>
            <person name="Hooker J.B."/>
            <person name="Huggins A."/>
            <person name="James T.Y."/>
            <person name="Kamada T."/>
            <person name="Kilaru S."/>
            <person name="Kodira C."/>
            <person name="Kues U."/>
            <person name="Kupfer D."/>
            <person name="Kwan H.S."/>
            <person name="Lomsadze A."/>
            <person name="Li W."/>
            <person name="Lilly W.W."/>
            <person name="Ma L.J."/>
            <person name="Mackey A.J."/>
            <person name="Manning G."/>
            <person name="Martin F."/>
            <person name="Muraguchi H."/>
            <person name="Natvig D.O."/>
            <person name="Palmerini H."/>
            <person name="Ramesh M.A."/>
            <person name="Rehmeyer C.J."/>
            <person name="Roe B.A."/>
            <person name="Shenoy N."/>
            <person name="Stanke M."/>
            <person name="Ter-Hovhannisyan V."/>
            <person name="Tunlid A."/>
            <person name="Velagapudi R."/>
            <person name="Vision T.J."/>
            <person name="Zeng Q."/>
            <person name="Zolan M.E."/>
            <person name="Pukkila P.J."/>
        </authorList>
    </citation>
    <scope>NUCLEOTIDE SEQUENCE [LARGE SCALE GENOMIC DNA]</scope>
    <source>
        <strain evidence="3">Okayama-7 / 130 / ATCC MYA-4618 / FGSC 9003</strain>
    </source>
</reference>